<evidence type="ECO:0000313" key="1">
    <source>
        <dbReference type="EMBL" id="MSS46637.1"/>
    </source>
</evidence>
<sequence>MGFSDVMAATGARVTRLTIRNCGPSVMVLPVMPQLHQTTEAGKGVPVVWKPYDSAAKPRRLAPGKVTSWELSWRTNGDCEHRGARRLEAKVAAATAILAGCLDLGDSHALTDEASTGPNGSDALPVPEATVRWLD</sequence>
<proteinExistence type="predicted"/>
<comment type="caution">
    <text evidence="1">The sequence shown here is derived from an EMBL/GenBank/DDBJ whole genome shotgun (WGS) entry which is preliminary data.</text>
</comment>
<gene>
    <name evidence="1" type="ORF">FYJ43_11570</name>
</gene>
<evidence type="ECO:0000313" key="2">
    <source>
        <dbReference type="Proteomes" id="UP000466104"/>
    </source>
</evidence>
<name>A0A7K0J9I0_9ACTN</name>
<reference evidence="1 2" key="1">
    <citation type="submission" date="2019-08" db="EMBL/GenBank/DDBJ databases">
        <title>In-depth cultivation of the pig gut microbiome towards novel bacterial diversity and tailored functional studies.</title>
        <authorList>
            <person name="Wylensek D."/>
            <person name="Hitch T.C.A."/>
            <person name="Clavel T."/>
        </authorList>
    </citation>
    <scope>NUCLEOTIDE SEQUENCE [LARGE SCALE GENOMIC DNA]</scope>
    <source>
        <strain evidence="1 2">WCA-380-WT-3A</strain>
    </source>
</reference>
<dbReference type="EMBL" id="VUMG01000005">
    <property type="protein sequence ID" value="MSS46637.1"/>
    <property type="molecule type" value="Genomic_DNA"/>
</dbReference>
<keyword evidence="2" id="KW-1185">Reference proteome</keyword>
<dbReference type="AlphaFoldDB" id="A0A7K0J9I0"/>
<dbReference type="RefSeq" id="WP_154565136.1">
    <property type="nucleotide sequence ID" value="NZ_VUMG01000005.1"/>
</dbReference>
<protein>
    <submittedName>
        <fullName evidence="1">DUF4232 domain-containing protein</fullName>
    </submittedName>
</protein>
<accession>A0A7K0J9I0</accession>
<organism evidence="1 2">
    <name type="scientific">Cutibacterium porci</name>
    <dbReference type="NCBI Taxonomy" id="2605781"/>
    <lineage>
        <taxon>Bacteria</taxon>
        <taxon>Bacillati</taxon>
        <taxon>Actinomycetota</taxon>
        <taxon>Actinomycetes</taxon>
        <taxon>Propionibacteriales</taxon>
        <taxon>Propionibacteriaceae</taxon>
        <taxon>Cutibacterium</taxon>
    </lineage>
</organism>
<dbReference type="Proteomes" id="UP000466104">
    <property type="component" value="Unassembled WGS sequence"/>
</dbReference>